<feature type="compositionally biased region" description="Basic and acidic residues" evidence="1">
    <location>
        <begin position="144"/>
        <end position="163"/>
    </location>
</feature>
<evidence type="ECO:0000313" key="4">
    <source>
        <dbReference type="Proteomes" id="UP000603141"/>
    </source>
</evidence>
<keyword evidence="2" id="KW-0732">Signal</keyword>
<accession>A0A934VSZ0</accession>
<gene>
    <name evidence="3" type="ORF">JIN85_20620</name>
</gene>
<sequence length="163" mass="18347">MMLRSLAISMLLMSAFSELRAEELWSEDRITPEQPFRAKVVAVQPGWGWDTIVLKEIGGDERYCLATFGNPIGDYQILRKEELDAEAMKKNGAIFLDPPVEIARFSWSIGIWRHGRVFGDEDAATKHRKKTGEQGVAPQSATRSESDSEGDHKPQPESEARSR</sequence>
<feature type="region of interest" description="Disordered" evidence="1">
    <location>
        <begin position="123"/>
        <end position="163"/>
    </location>
</feature>
<comment type="caution">
    <text evidence="3">The sequence shown here is derived from an EMBL/GenBank/DDBJ whole genome shotgun (WGS) entry which is preliminary data.</text>
</comment>
<organism evidence="3 4">
    <name type="scientific">Luteolibacter pohnpeiensis</name>
    <dbReference type="NCBI Taxonomy" id="454153"/>
    <lineage>
        <taxon>Bacteria</taxon>
        <taxon>Pseudomonadati</taxon>
        <taxon>Verrucomicrobiota</taxon>
        <taxon>Verrucomicrobiia</taxon>
        <taxon>Verrucomicrobiales</taxon>
        <taxon>Verrucomicrobiaceae</taxon>
        <taxon>Luteolibacter</taxon>
    </lineage>
</organism>
<feature type="chain" id="PRO_5037163741" evidence="2">
    <location>
        <begin position="22"/>
        <end position="163"/>
    </location>
</feature>
<proteinExistence type="predicted"/>
<dbReference type="EMBL" id="JAENIJ010000128">
    <property type="protein sequence ID" value="MBK1884826.1"/>
    <property type="molecule type" value="Genomic_DNA"/>
</dbReference>
<evidence type="ECO:0000313" key="3">
    <source>
        <dbReference type="EMBL" id="MBK1884826.1"/>
    </source>
</evidence>
<protein>
    <submittedName>
        <fullName evidence="3">Uncharacterized protein</fullName>
    </submittedName>
</protein>
<reference evidence="3" key="1">
    <citation type="submission" date="2021-01" db="EMBL/GenBank/DDBJ databases">
        <title>Modified the classification status of verrucomicrobia.</title>
        <authorList>
            <person name="Feng X."/>
        </authorList>
    </citation>
    <scope>NUCLEOTIDE SEQUENCE</scope>
    <source>
        <strain evidence="3">KCTC 22041</strain>
    </source>
</reference>
<keyword evidence="4" id="KW-1185">Reference proteome</keyword>
<evidence type="ECO:0000256" key="2">
    <source>
        <dbReference type="SAM" id="SignalP"/>
    </source>
</evidence>
<dbReference type="Proteomes" id="UP000603141">
    <property type="component" value="Unassembled WGS sequence"/>
</dbReference>
<name>A0A934VSZ0_9BACT</name>
<evidence type="ECO:0000256" key="1">
    <source>
        <dbReference type="SAM" id="MobiDB-lite"/>
    </source>
</evidence>
<dbReference type="AlphaFoldDB" id="A0A934VSZ0"/>
<feature type="signal peptide" evidence="2">
    <location>
        <begin position="1"/>
        <end position="21"/>
    </location>
</feature>